<dbReference type="AlphaFoldDB" id="A0AAD0XH80"/>
<dbReference type="Proteomes" id="UP000269199">
    <property type="component" value="Chromosome"/>
</dbReference>
<dbReference type="RefSeq" id="WP_061790663.1">
    <property type="nucleotide sequence ID" value="NZ_CP024996.1"/>
</dbReference>
<accession>A0AAD0XH80</accession>
<sequence>MPPQLAPLFDFSPYADRNEEYRALIRQFAAHPGFRSATVDELELKDDFYRRPLRPEDLDYLYFKKAIRPETVSRLPSLASNRMLLCINDFAAARLPLDGDIAEWQRFQAFYGEENQLLATRLRPFLESYAFDYLSRDRDIPTSVVQAQTLLGHHQQQQAQFWQGVFAHLVKQDYLQDGLRFIVIQKWCLLAGMRLAVERAGVNGYFDFLQPEDRPRYHLATGRDPLVERIASMSGVTRRSHSYWQFYLPTSLAGSNLVHALAARPDRALALYGATMALELDWLSFIAAIELACPHLRAPADAHDENFDPAAVARRHERGLACTLERYGTSGLARISQGIVAHVTLSERARWDLHEQLKWLSAIEQYCSFAREVDVRIQQECPGIDRETFVEPREMCSTTHVHNDHRLVVIETGDMLFWGNLGMQLKMHKGDMVLIPDGRLHGSTVLSEECTYHQPIIPNEWIAELSTDIVMPAA</sequence>
<proteinExistence type="predicted"/>
<protein>
    <submittedName>
        <fullName evidence="1">Peptide synthetase</fullName>
    </submittedName>
</protein>
<dbReference type="EMBL" id="CP024996">
    <property type="protein sequence ID" value="AYR24499.1"/>
    <property type="molecule type" value="Genomic_DNA"/>
</dbReference>
<reference evidence="1 2" key="1">
    <citation type="submission" date="2017-11" db="EMBL/GenBank/DDBJ databases">
        <title>Complete genome sequence of Herbaspirillum rubrisubalbicans DSM 11543.</title>
        <authorList>
            <person name="Chen M."/>
            <person name="An Q."/>
        </authorList>
    </citation>
    <scope>NUCLEOTIDE SEQUENCE [LARGE SCALE GENOMIC DNA]</scope>
    <source>
        <strain evidence="1 2">DSM 11543</strain>
    </source>
</reference>
<organism evidence="1 2">
    <name type="scientific">Herbaspirillum rubrisubalbicans</name>
    <dbReference type="NCBI Taxonomy" id="80842"/>
    <lineage>
        <taxon>Bacteria</taxon>
        <taxon>Pseudomonadati</taxon>
        <taxon>Pseudomonadota</taxon>
        <taxon>Betaproteobacteria</taxon>
        <taxon>Burkholderiales</taxon>
        <taxon>Oxalobacteraceae</taxon>
        <taxon>Herbaspirillum</taxon>
    </lineage>
</organism>
<evidence type="ECO:0000313" key="2">
    <source>
        <dbReference type="Proteomes" id="UP000269199"/>
    </source>
</evidence>
<evidence type="ECO:0000313" key="1">
    <source>
        <dbReference type="EMBL" id="AYR24499.1"/>
    </source>
</evidence>
<gene>
    <name evidence="1" type="ORF">RC54_11935</name>
</gene>
<name>A0AAD0XH80_9BURK</name>